<protein>
    <submittedName>
        <fullName evidence="1">Uncharacterized protein</fullName>
    </submittedName>
</protein>
<accession>A0A8E2DX44</accession>
<evidence type="ECO:0000313" key="1">
    <source>
        <dbReference type="EMBL" id="OCK73224.1"/>
    </source>
</evidence>
<evidence type="ECO:0000313" key="2">
    <source>
        <dbReference type="Proteomes" id="UP000250266"/>
    </source>
</evidence>
<dbReference type="Pfam" id="PF20246">
    <property type="entry name" value="DUF6601"/>
    <property type="match status" value="1"/>
</dbReference>
<dbReference type="EMBL" id="KV745882">
    <property type="protein sequence ID" value="OCK73224.1"/>
    <property type="molecule type" value="Genomic_DNA"/>
</dbReference>
<dbReference type="AlphaFoldDB" id="A0A8E2DX44"/>
<dbReference type="Proteomes" id="UP000250266">
    <property type="component" value="Unassembled WGS sequence"/>
</dbReference>
<dbReference type="InterPro" id="IPR046536">
    <property type="entry name" value="DUF6601"/>
</dbReference>
<keyword evidence="2" id="KW-1185">Reference proteome</keyword>
<organism evidence="1 2">
    <name type="scientific">Lepidopterella palustris CBS 459.81</name>
    <dbReference type="NCBI Taxonomy" id="1314670"/>
    <lineage>
        <taxon>Eukaryota</taxon>
        <taxon>Fungi</taxon>
        <taxon>Dikarya</taxon>
        <taxon>Ascomycota</taxon>
        <taxon>Pezizomycotina</taxon>
        <taxon>Dothideomycetes</taxon>
        <taxon>Pleosporomycetidae</taxon>
        <taxon>Mytilinidiales</taxon>
        <taxon>Argynnaceae</taxon>
        <taxon>Lepidopterella</taxon>
    </lineage>
</organism>
<reference evidence="1 2" key="1">
    <citation type="journal article" date="2016" name="Nat. Commun.">
        <title>Ectomycorrhizal ecology is imprinted in the genome of the dominant symbiotic fungus Cenococcum geophilum.</title>
        <authorList>
            <consortium name="DOE Joint Genome Institute"/>
            <person name="Peter M."/>
            <person name="Kohler A."/>
            <person name="Ohm R.A."/>
            <person name="Kuo A."/>
            <person name="Krutzmann J."/>
            <person name="Morin E."/>
            <person name="Arend M."/>
            <person name="Barry K.W."/>
            <person name="Binder M."/>
            <person name="Choi C."/>
            <person name="Clum A."/>
            <person name="Copeland A."/>
            <person name="Grisel N."/>
            <person name="Haridas S."/>
            <person name="Kipfer T."/>
            <person name="LaButti K."/>
            <person name="Lindquist E."/>
            <person name="Lipzen A."/>
            <person name="Maire R."/>
            <person name="Meier B."/>
            <person name="Mihaltcheva S."/>
            <person name="Molinier V."/>
            <person name="Murat C."/>
            <person name="Poggeler S."/>
            <person name="Quandt C.A."/>
            <person name="Sperisen C."/>
            <person name="Tritt A."/>
            <person name="Tisserant E."/>
            <person name="Crous P.W."/>
            <person name="Henrissat B."/>
            <person name="Nehls U."/>
            <person name="Egli S."/>
            <person name="Spatafora J.W."/>
            <person name="Grigoriev I.V."/>
            <person name="Martin F.M."/>
        </authorList>
    </citation>
    <scope>NUCLEOTIDE SEQUENCE [LARGE SCALE GENOMIC DNA]</scope>
    <source>
        <strain evidence="1 2">CBS 459.81</strain>
    </source>
</reference>
<proteinExistence type="predicted"/>
<name>A0A8E2DX44_9PEZI</name>
<sequence length="111" mass="12967">MLLLWRTPAEPTQQGPRPHIKAYLCRYMQEHREYSSFFGDNFASFASADTYVAIMFAVMQAGLATDTLSRYNTLSQRRRASPFSRSLVLLWWLEYWRPFSGLCLSLTGFLR</sequence>
<gene>
    <name evidence="1" type="ORF">K432DRAFT_449149</name>
</gene>